<keyword evidence="2" id="KW-1185">Reference proteome</keyword>
<organism evidence="1 2">
    <name type="scientific">Microdochium trichocladiopsis</name>
    <dbReference type="NCBI Taxonomy" id="1682393"/>
    <lineage>
        <taxon>Eukaryota</taxon>
        <taxon>Fungi</taxon>
        <taxon>Dikarya</taxon>
        <taxon>Ascomycota</taxon>
        <taxon>Pezizomycotina</taxon>
        <taxon>Sordariomycetes</taxon>
        <taxon>Xylariomycetidae</taxon>
        <taxon>Xylariales</taxon>
        <taxon>Microdochiaceae</taxon>
        <taxon>Microdochium</taxon>
    </lineage>
</organism>
<dbReference type="EMBL" id="JAGTJQ010000010">
    <property type="protein sequence ID" value="KAH7021000.1"/>
    <property type="molecule type" value="Genomic_DNA"/>
</dbReference>
<dbReference type="AlphaFoldDB" id="A0A9P8XXV0"/>
<sequence length="177" mass="18702">MVCRAIMPKCGAEPIPPAQQRVRRSSTLPNQQPGFRGGSLAAIAIGRPFVHQATPSSGSCDTSLNKAVVDVTSAAVLSVGDYSCEPRRAYLSAGLPSGWPPAMSLAGYGNLDSGQLRQQLCVSVLGCPQTVPHGNQHDDAVPRPKPLYGRLKGLDSHLETLCRVPLIGGHAHHNKKP</sequence>
<comment type="caution">
    <text evidence="1">The sequence shown here is derived from an EMBL/GenBank/DDBJ whole genome shotgun (WGS) entry which is preliminary data.</text>
</comment>
<evidence type="ECO:0000313" key="1">
    <source>
        <dbReference type="EMBL" id="KAH7021000.1"/>
    </source>
</evidence>
<reference evidence="1" key="1">
    <citation type="journal article" date="2021" name="Nat. Commun.">
        <title>Genetic determinants of endophytism in the Arabidopsis root mycobiome.</title>
        <authorList>
            <person name="Mesny F."/>
            <person name="Miyauchi S."/>
            <person name="Thiergart T."/>
            <person name="Pickel B."/>
            <person name="Atanasova L."/>
            <person name="Karlsson M."/>
            <person name="Huettel B."/>
            <person name="Barry K.W."/>
            <person name="Haridas S."/>
            <person name="Chen C."/>
            <person name="Bauer D."/>
            <person name="Andreopoulos W."/>
            <person name="Pangilinan J."/>
            <person name="LaButti K."/>
            <person name="Riley R."/>
            <person name="Lipzen A."/>
            <person name="Clum A."/>
            <person name="Drula E."/>
            <person name="Henrissat B."/>
            <person name="Kohler A."/>
            <person name="Grigoriev I.V."/>
            <person name="Martin F.M."/>
            <person name="Hacquard S."/>
        </authorList>
    </citation>
    <scope>NUCLEOTIDE SEQUENCE</scope>
    <source>
        <strain evidence="1">MPI-CAGE-CH-0230</strain>
    </source>
</reference>
<gene>
    <name evidence="1" type="ORF">B0I36DRAFT_353722</name>
</gene>
<proteinExistence type="predicted"/>
<dbReference type="GeneID" id="70186782"/>
<dbReference type="Proteomes" id="UP000756346">
    <property type="component" value="Unassembled WGS sequence"/>
</dbReference>
<accession>A0A9P8XXV0</accession>
<name>A0A9P8XXV0_9PEZI</name>
<protein>
    <submittedName>
        <fullName evidence="1">Uncharacterized protein</fullName>
    </submittedName>
</protein>
<dbReference type="RefSeq" id="XP_046007201.1">
    <property type="nucleotide sequence ID" value="XM_046157236.1"/>
</dbReference>
<evidence type="ECO:0000313" key="2">
    <source>
        <dbReference type="Proteomes" id="UP000756346"/>
    </source>
</evidence>